<dbReference type="RefSeq" id="WP_249328769.1">
    <property type="nucleotide sequence ID" value="NZ_CP060635.1"/>
</dbReference>
<reference evidence="2 3" key="1">
    <citation type="submission" date="2020-08" db="EMBL/GenBank/DDBJ databases">
        <authorList>
            <person name="Liu C."/>
            <person name="Sun Q."/>
        </authorList>
    </citation>
    <scope>NUCLEOTIDE SEQUENCE [LARGE SCALE GENOMIC DNA]</scope>
    <source>
        <strain evidence="2 3">NSJ-29</strain>
    </source>
</reference>
<keyword evidence="3" id="KW-1185">Reference proteome</keyword>
<feature type="domain" description="Uroporphyrinogen decarboxylase (URO-D)" evidence="1">
    <location>
        <begin position="3"/>
        <end position="347"/>
    </location>
</feature>
<dbReference type="PANTHER" id="PTHR47099:SF1">
    <property type="entry name" value="METHYLCOBAMIDE:COM METHYLTRANSFERASE MTBA"/>
    <property type="match status" value="1"/>
</dbReference>
<dbReference type="PANTHER" id="PTHR47099">
    <property type="entry name" value="METHYLCOBAMIDE:COM METHYLTRANSFERASE MTBA"/>
    <property type="match status" value="1"/>
</dbReference>
<dbReference type="Gene3D" id="3.20.20.210">
    <property type="match status" value="1"/>
</dbReference>
<organism evidence="2 3">
    <name type="scientific">Wansuia hejianensis</name>
    <dbReference type="NCBI Taxonomy" id="2763667"/>
    <lineage>
        <taxon>Bacteria</taxon>
        <taxon>Bacillati</taxon>
        <taxon>Bacillota</taxon>
        <taxon>Clostridia</taxon>
        <taxon>Lachnospirales</taxon>
        <taxon>Lachnospiraceae</taxon>
        <taxon>Wansuia</taxon>
    </lineage>
</organism>
<dbReference type="GO" id="GO:0004853">
    <property type="term" value="F:uroporphyrinogen decarboxylase activity"/>
    <property type="evidence" value="ECO:0007669"/>
    <property type="project" value="InterPro"/>
</dbReference>
<accession>A0A7G9GCF9</accession>
<dbReference type="InterPro" id="IPR052024">
    <property type="entry name" value="Methanogen_methyltrans"/>
</dbReference>
<dbReference type="AlphaFoldDB" id="A0A7G9GCF9"/>
<dbReference type="KEGG" id="whj:H9Q79_16765"/>
<name>A0A7G9GCF9_9FIRM</name>
<evidence type="ECO:0000259" key="1">
    <source>
        <dbReference type="Pfam" id="PF01208"/>
    </source>
</evidence>
<dbReference type="Pfam" id="PF01208">
    <property type="entry name" value="URO-D"/>
    <property type="match status" value="1"/>
</dbReference>
<protein>
    <submittedName>
        <fullName evidence="2">Uroporphyrinogen decarboxylase family protein</fullName>
    </submittedName>
</protein>
<dbReference type="EMBL" id="CP060635">
    <property type="protein sequence ID" value="QNM08491.1"/>
    <property type="molecule type" value="Genomic_DNA"/>
</dbReference>
<dbReference type="InterPro" id="IPR000257">
    <property type="entry name" value="Uroporphyrinogen_deCOase"/>
</dbReference>
<sequence>MNSMERVFGAIRGEQTDCLPVAPYNGNFSIHTSGYTLDECYLDGKKLAEAQYRAWELVGQDVVVAQSDQYYMVEGMGVKTEYYHDRLPGVREVPVKELKDVGKLRPIDPYRDGRAYVYIEAVGHLAEKLKGEVPVRAPGCGSLAMAAHLMGINEFVMELAVTEAEEDTEKEKYIMEMMEVCTETLCRFAEACVKAGASIVQDADSLASLDMISPAIYEKYALPFEKKFFRRLNLLKKDYSFATLLHICGNNSRVAEKLADTGCDILEVDYKVDLSYYKEKIGDRVCLLGNINPAGNVMSGTAEDVREEAMTAIQKAAAGSRFILGSGCEIAVDAPLENVQALVKLGHGMPSSPAGRKQN</sequence>
<gene>
    <name evidence="2" type="ORF">H9Q79_16765</name>
</gene>
<evidence type="ECO:0000313" key="3">
    <source>
        <dbReference type="Proteomes" id="UP000515860"/>
    </source>
</evidence>
<proteinExistence type="predicted"/>
<dbReference type="CDD" id="cd03465">
    <property type="entry name" value="URO-D_like"/>
    <property type="match status" value="1"/>
</dbReference>
<dbReference type="InterPro" id="IPR038071">
    <property type="entry name" value="UROD/MetE-like_sf"/>
</dbReference>
<evidence type="ECO:0000313" key="2">
    <source>
        <dbReference type="EMBL" id="QNM08491.1"/>
    </source>
</evidence>
<dbReference type="SUPFAM" id="SSF51726">
    <property type="entry name" value="UROD/MetE-like"/>
    <property type="match status" value="1"/>
</dbReference>
<dbReference type="GO" id="GO:0006779">
    <property type="term" value="P:porphyrin-containing compound biosynthetic process"/>
    <property type="evidence" value="ECO:0007669"/>
    <property type="project" value="InterPro"/>
</dbReference>
<dbReference type="Proteomes" id="UP000515860">
    <property type="component" value="Chromosome"/>
</dbReference>